<dbReference type="AlphaFoldDB" id="A0A9Q4DJW0"/>
<dbReference type="Gene3D" id="3.10.20.370">
    <property type="match status" value="1"/>
</dbReference>
<accession>A0A9Q4DJW0</accession>
<feature type="non-terminal residue" evidence="8">
    <location>
        <position position="77"/>
    </location>
</feature>
<keyword evidence="4" id="KW-0255">Endonuclease</keyword>
<sequence length="77" mass="8572">FASDDTLAAVLLQAAEEGSEHPVAFFSKTLRDAELRYDIIEKQAYALIKSLKAFRVYILHSKIVAYVPSAAIKDVLM</sequence>
<evidence type="ECO:0000256" key="3">
    <source>
        <dbReference type="ARBA" id="ARBA00022722"/>
    </source>
</evidence>
<protein>
    <submittedName>
        <fullName evidence="8">RNase H-like domain-containing protein</fullName>
    </submittedName>
</protein>
<evidence type="ECO:0000313" key="9">
    <source>
        <dbReference type="Proteomes" id="UP001077788"/>
    </source>
</evidence>
<organism evidence="8 9">
    <name type="scientific">Actinobacillus pleuropneumoniae</name>
    <name type="common">Haemophilus pleuropneumoniae</name>
    <dbReference type="NCBI Taxonomy" id="715"/>
    <lineage>
        <taxon>Bacteria</taxon>
        <taxon>Pseudomonadati</taxon>
        <taxon>Pseudomonadota</taxon>
        <taxon>Gammaproteobacteria</taxon>
        <taxon>Pasteurellales</taxon>
        <taxon>Pasteurellaceae</taxon>
        <taxon>Actinobacillus</taxon>
    </lineage>
</organism>
<name>A0A9Q4DJW0_ACTPL</name>
<evidence type="ECO:0000256" key="6">
    <source>
        <dbReference type="ARBA" id="ARBA00022918"/>
    </source>
</evidence>
<keyword evidence="6" id="KW-0695">RNA-directed DNA polymerase</keyword>
<dbReference type="Proteomes" id="UP001077788">
    <property type="component" value="Unassembled WGS sequence"/>
</dbReference>
<evidence type="ECO:0000313" key="8">
    <source>
        <dbReference type="EMBL" id="MCY6524948.1"/>
    </source>
</evidence>
<evidence type="ECO:0000256" key="4">
    <source>
        <dbReference type="ARBA" id="ARBA00022759"/>
    </source>
</evidence>
<dbReference type="InterPro" id="IPR043502">
    <property type="entry name" value="DNA/RNA_pol_sf"/>
</dbReference>
<evidence type="ECO:0000259" key="7">
    <source>
        <dbReference type="Pfam" id="PF17917"/>
    </source>
</evidence>
<evidence type="ECO:0000256" key="1">
    <source>
        <dbReference type="ARBA" id="ARBA00022679"/>
    </source>
</evidence>
<dbReference type="GO" id="GO:0016787">
    <property type="term" value="F:hydrolase activity"/>
    <property type="evidence" value="ECO:0007669"/>
    <property type="project" value="UniProtKB-KW"/>
</dbReference>
<feature type="domain" description="Reverse transcriptase RNase H-like" evidence="7">
    <location>
        <begin position="2"/>
        <end position="73"/>
    </location>
</feature>
<dbReference type="EMBL" id="JAPQFC010000826">
    <property type="protein sequence ID" value="MCY6524948.1"/>
    <property type="molecule type" value="Genomic_DNA"/>
</dbReference>
<keyword evidence="1" id="KW-0808">Transferase</keyword>
<keyword evidence="5" id="KW-0378">Hydrolase</keyword>
<reference evidence="8" key="1">
    <citation type="journal article" date="2021" name="Vet Sci">
        <title>O-Serogroups and Pathovirotypes of Escherichia coli Isolated from Post-Weaning Piglets Showing Diarrhoea and/or Oedema in South Korea.</title>
        <authorList>
            <person name="Byun J.W."/>
            <person name="Moon B.Y."/>
            <person name="Do K.H."/>
            <person name="Lee K."/>
            <person name="Lee H.Y."/>
            <person name="Kim W.I."/>
            <person name="So B."/>
            <person name="Lee W.K."/>
        </authorList>
    </citation>
    <scope>NUCLEOTIDE SEQUENCE</scope>
    <source>
        <strain evidence="8">84/14</strain>
    </source>
</reference>
<reference evidence="8" key="2">
    <citation type="submission" date="2022-12" db="EMBL/GenBank/DDBJ databases">
        <authorList>
            <person name="Kardos G."/>
            <person name="Sarkozi R."/>
            <person name="Laczko L."/>
            <person name="Marton S."/>
            <person name="Makrai L."/>
            <person name="Banyai K."/>
            <person name="Fodor L."/>
        </authorList>
    </citation>
    <scope>NUCLEOTIDE SEQUENCE</scope>
    <source>
        <strain evidence="8">84/14</strain>
    </source>
</reference>
<keyword evidence="2" id="KW-0548">Nucleotidyltransferase</keyword>
<feature type="non-terminal residue" evidence="8">
    <location>
        <position position="1"/>
    </location>
</feature>
<dbReference type="GO" id="GO:0003964">
    <property type="term" value="F:RNA-directed DNA polymerase activity"/>
    <property type="evidence" value="ECO:0007669"/>
    <property type="project" value="UniProtKB-KW"/>
</dbReference>
<evidence type="ECO:0000256" key="5">
    <source>
        <dbReference type="ARBA" id="ARBA00022801"/>
    </source>
</evidence>
<dbReference type="PANTHER" id="PTHR34072">
    <property type="entry name" value="ENZYMATIC POLYPROTEIN-RELATED"/>
    <property type="match status" value="1"/>
</dbReference>
<keyword evidence="3" id="KW-0540">Nuclease</keyword>
<dbReference type="SUPFAM" id="SSF56672">
    <property type="entry name" value="DNA/RNA polymerases"/>
    <property type="match status" value="1"/>
</dbReference>
<dbReference type="InterPro" id="IPR041373">
    <property type="entry name" value="RT_RNaseH"/>
</dbReference>
<proteinExistence type="predicted"/>
<dbReference type="GO" id="GO:0004519">
    <property type="term" value="F:endonuclease activity"/>
    <property type="evidence" value="ECO:0007669"/>
    <property type="project" value="UniProtKB-KW"/>
</dbReference>
<evidence type="ECO:0000256" key="2">
    <source>
        <dbReference type="ARBA" id="ARBA00022695"/>
    </source>
</evidence>
<comment type="caution">
    <text evidence="8">The sequence shown here is derived from an EMBL/GenBank/DDBJ whole genome shotgun (WGS) entry which is preliminary data.</text>
</comment>
<dbReference type="RefSeq" id="WP_267992189.1">
    <property type="nucleotide sequence ID" value="NZ_JAPQFC010000826.1"/>
</dbReference>
<dbReference type="Pfam" id="PF17917">
    <property type="entry name" value="RT_RNaseH"/>
    <property type="match status" value="1"/>
</dbReference>
<gene>
    <name evidence="8" type="ORF">OYG11_12135</name>
</gene>